<dbReference type="AlphaFoldDB" id="A0A1Y1IMV0"/>
<keyword evidence="1" id="KW-0812">Transmembrane</keyword>
<feature type="transmembrane region" description="Helical" evidence="1">
    <location>
        <begin position="525"/>
        <end position="548"/>
    </location>
</feature>
<dbReference type="GO" id="GO:0036038">
    <property type="term" value="C:MKS complex"/>
    <property type="evidence" value="ECO:0007669"/>
    <property type="project" value="InterPro"/>
</dbReference>
<feature type="transmembrane region" description="Helical" evidence="1">
    <location>
        <begin position="616"/>
        <end position="636"/>
    </location>
</feature>
<gene>
    <name evidence="3" type="ORF">KFL_008970030</name>
</gene>
<dbReference type="InterPro" id="IPR009030">
    <property type="entry name" value="Growth_fac_rcpt_cys_sf"/>
</dbReference>
<dbReference type="STRING" id="105231.A0A1Y1IMV0"/>
<keyword evidence="2" id="KW-0732">Signal</keyword>
<sequence length="1016" mass="113064">MALSTSLSRAAAWTPCIWLFLVAFCSVCIETQVEGASGTGFPVSLPCAAGTYFDTSGLVCRACGQFQVLLPDGSGCKCKAGFAFLADSTGKQSCQSCLIKGQVASSDGTVCVGCNSTLGAVLNTATGECECSAGSALVEFDNAGTRLPAKACTQCPAGAHISSVEPELCQVCSGGQVFDTSSQTCQCPVGSKTCVQGSSLLASTAQRLGVNMDGSTLVNYYDIPTPYGGGTTKSLNSDLFAQMLPLAATCAASGDRAACNALANLCVLELYDRSSAACELYNALVTSKQNSGQYHTTDGWSDTLPWLYYSGDAESWLRRTDLQSSVSFQHQAPGSSSAADVTLVLSMFTLNGTWLGFQNLTRQFQLCNGNEDDVNQWQRIGTDYENSCDLKLTAVQHFEQSDEPIFYDIYFQDGTNLYPVPLLMLDYRSQGKVANHPLSSGLAVNNVLTRRMFLMDFVSGKVAGAKPQAVRYAESIELLITLQPGTKSRIYPPSITVKYATRDPQYEGSVANQASFSVLYTMGKFGFWSVWTIMIIICLVVSFFFWCFQMFSYVRRRPEQLLDLVFLLRGVIEAARIVSRLFFLLSICGAAYWFIFFKMQSVVYVMMPTDKQVKSFRLVLIVAFVGELINILDILWRQTHYDIFFVDWEKSKLTIGPSGNKEPAPVSVWRTLFVANEWEELQVKRQTCIEFTLFALLFLLVALRLEGLSNIHPTLFSLSQKDYYQSSCILRFFISTILWLAVSILQRLLTTTILHRYVENPLIQFVDLASLANVSVFIFEDLLCGYYIHGRSLMTFADTSMLVLNAELRKEQEGVVSNRGLLSSAKKELADSQVFEIYITSELRQKYDAKFLRRISETRPDTLASPTRPRHARQPGGAYRAVHELPEDTMIRAQEEIASLFRNFVNQMEAEVSKRIVVKRTLQKLLDMPPDMAAQRSPIFYHDFSNRFGRVTFYGIEGHLMIFNIMVFTMADLCFKSTTIALFVTYLVERLLKFVRSALGQANTSRKSLIDSRFLI</sequence>
<keyword evidence="4" id="KW-1185">Reference proteome</keyword>
<feature type="transmembrane region" description="Helical" evidence="1">
    <location>
        <begin position="961"/>
        <end position="988"/>
    </location>
</feature>
<organism evidence="3 4">
    <name type="scientific">Klebsormidium nitens</name>
    <name type="common">Green alga</name>
    <name type="synonym">Ulothrix nitens</name>
    <dbReference type="NCBI Taxonomy" id="105231"/>
    <lineage>
        <taxon>Eukaryota</taxon>
        <taxon>Viridiplantae</taxon>
        <taxon>Streptophyta</taxon>
        <taxon>Klebsormidiophyceae</taxon>
        <taxon>Klebsormidiales</taxon>
        <taxon>Klebsormidiaceae</taxon>
        <taxon>Klebsormidium</taxon>
    </lineage>
</organism>
<dbReference type="Pfam" id="PF09773">
    <property type="entry name" value="Meckelin"/>
    <property type="match status" value="1"/>
</dbReference>
<feature type="transmembrane region" description="Helical" evidence="1">
    <location>
        <begin position="723"/>
        <end position="745"/>
    </location>
</feature>
<name>A0A1Y1IMV0_KLENI</name>
<dbReference type="SUPFAM" id="SSF57184">
    <property type="entry name" value="Growth factor receptor domain"/>
    <property type="match status" value="1"/>
</dbReference>
<evidence type="ECO:0000256" key="2">
    <source>
        <dbReference type="SAM" id="SignalP"/>
    </source>
</evidence>
<reference evidence="3 4" key="1">
    <citation type="journal article" date="2014" name="Nat. Commun.">
        <title>Klebsormidium flaccidum genome reveals primary factors for plant terrestrial adaptation.</title>
        <authorList>
            <person name="Hori K."/>
            <person name="Maruyama F."/>
            <person name="Fujisawa T."/>
            <person name="Togashi T."/>
            <person name="Yamamoto N."/>
            <person name="Seo M."/>
            <person name="Sato S."/>
            <person name="Yamada T."/>
            <person name="Mori H."/>
            <person name="Tajima N."/>
            <person name="Moriyama T."/>
            <person name="Ikeuchi M."/>
            <person name="Watanabe M."/>
            <person name="Wada H."/>
            <person name="Kobayashi K."/>
            <person name="Saito M."/>
            <person name="Masuda T."/>
            <person name="Sasaki-Sekimoto Y."/>
            <person name="Mashiguchi K."/>
            <person name="Awai K."/>
            <person name="Shimojima M."/>
            <person name="Masuda S."/>
            <person name="Iwai M."/>
            <person name="Nobusawa T."/>
            <person name="Narise T."/>
            <person name="Kondo S."/>
            <person name="Saito H."/>
            <person name="Sato R."/>
            <person name="Murakawa M."/>
            <person name="Ihara Y."/>
            <person name="Oshima-Yamada Y."/>
            <person name="Ohtaka K."/>
            <person name="Satoh M."/>
            <person name="Sonobe K."/>
            <person name="Ishii M."/>
            <person name="Ohtani R."/>
            <person name="Kanamori-Sato M."/>
            <person name="Honoki R."/>
            <person name="Miyazaki D."/>
            <person name="Mochizuki H."/>
            <person name="Umetsu J."/>
            <person name="Higashi K."/>
            <person name="Shibata D."/>
            <person name="Kamiya Y."/>
            <person name="Sato N."/>
            <person name="Nakamura Y."/>
            <person name="Tabata S."/>
            <person name="Ida S."/>
            <person name="Kurokawa K."/>
            <person name="Ohta H."/>
        </authorList>
    </citation>
    <scope>NUCLEOTIDE SEQUENCE [LARGE SCALE GENOMIC DNA]</scope>
    <source>
        <strain evidence="3 4">NIES-2285</strain>
    </source>
</reference>
<evidence type="ECO:0000313" key="4">
    <source>
        <dbReference type="Proteomes" id="UP000054558"/>
    </source>
</evidence>
<dbReference type="PANTHER" id="PTHR21274">
    <property type="entry name" value="MECKELIN"/>
    <property type="match status" value="1"/>
</dbReference>
<feature type="transmembrane region" description="Helical" evidence="1">
    <location>
        <begin position="577"/>
        <end position="596"/>
    </location>
</feature>
<dbReference type="GO" id="GO:0060271">
    <property type="term" value="P:cilium assembly"/>
    <property type="evidence" value="ECO:0000318"/>
    <property type="project" value="GO_Central"/>
</dbReference>
<dbReference type="GO" id="GO:0035869">
    <property type="term" value="C:ciliary transition zone"/>
    <property type="evidence" value="ECO:0000318"/>
    <property type="project" value="GO_Central"/>
</dbReference>
<evidence type="ECO:0000256" key="1">
    <source>
        <dbReference type="SAM" id="Phobius"/>
    </source>
</evidence>
<keyword evidence="1" id="KW-1133">Transmembrane helix</keyword>
<dbReference type="Proteomes" id="UP000054558">
    <property type="component" value="Unassembled WGS sequence"/>
</dbReference>
<accession>A0A1Y1IMV0</accession>
<feature type="transmembrane region" description="Helical" evidence="1">
    <location>
        <begin position="687"/>
        <end position="703"/>
    </location>
</feature>
<dbReference type="PANTHER" id="PTHR21274:SF0">
    <property type="entry name" value="MECKELIN"/>
    <property type="match status" value="1"/>
</dbReference>
<dbReference type="InterPro" id="IPR019170">
    <property type="entry name" value="Meckelin"/>
</dbReference>
<proteinExistence type="predicted"/>
<evidence type="ECO:0000313" key="3">
    <source>
        <dbReference type="EMBL" id="GAQ91983.1"/>
    </source>
</evidence>
<feature type="signal peptide" evidence="2">
    <location>
        <begin position="1"/>
        <end position="35"/>
    </location>
</feature>
<keyword evidence="1" id="KW-0472">Membrane</keyword>
<dbReference type="OrthoDB" id="419138at2759"/>
<feature type="chain" id="PRO_5012485722" evidence="2">
    <location>
        <begin position="36"/>
        <end position="1016"/>
    </location>
</feature>
<protein>
    <submittedName>
        <fullName evidence="3">Meckelin-like protein</fullName>
    </submittedName>
</protein>
<dbReference type="OMA" id="YITENKG"/>
<dbReference type="EMBL" id="DF237846">
    <property type="protein sequence ID" value="GAQ91983.1"/>
    <property type="molecule type" value="Genomic_DNA"/>
</dbReference>